<proteinExistence type="predicted"/>
<keyword evidence="3" id="KW-0418">Kinase</keyword>
<dbReference type="PROSITE" id="PS50011">
    <property type="entry name" value="PROTEIN_KINASE_DOM"/>
    <property type="match status" value="1"/>
</dbReference>
<dbReference type="SUPFAM" id="SSF56112">
    <property type="entry name" value="Protein kinase-like (PK-like)"/>
    <property type="match status" value="1"/>
</dbReference>
<dbReference type="PROSITE" id="PS00108">
    <property type="entry name" value="PROTEIN_KINASE_ST"/>
    <property type="match status" value="1"/>
</dbReference>
<evidence type="ECO:0000256" key="5">
    <source>
        <dbReference type="SAM" id="Phobius"/>
    </source>
</evidence>
<evidence type="ECO:0000313" key="8">
    <source>
        <dbReference type="Proteomes" id="UP000194798"/>
    </source>
</evidence>
<feature type="domain" description="Protein kinase" evidence="6">
    <location>
        <begin position="34"/>
        <end position="306"/>
    </location>
</feature>
<evidence type="ECO:0000256" key="1">
    <source>
        <dbReference type="ARBA" id="ARBA00022679"/>
    </source>
</evidence>
<accession>A0A251X7G5</accession>
<dbReference type="InterPro" id="IPR011009">
    <property type="entry name" value="Kinase-like_dom_sf"/>
</dbReference>
<evidence type="ECO:0000256" key="2">
    <source>
        <dbReference type="ARBA" id="ARBA00022741"/>
    </source>
</evidence>
<dbReference type="Gene3D" id="1.10.510.10">
    <property type="entry name" value="Transferase(Phosphotransferase) domain 1"/>
    <property type="match status" value="1"/>
</dbReference>
<keyword evidence="8" id="KW-1185">Reference proteome</keyword>
<organism evidence="7 8">
    <name type="scientific">Thioflexithrix psekupsensis</name>
    <dbReference type="NCBI Taxonomy" id="1570016"/>
    <lineage>
        <taxon>Bacteria</taxon>
        <taxon>Pseudomonadati</taxon>
        <taxon>Pseudomonadota</taxon>
        <taxon>Gammaproteobacteria</taxon>
        <taxon>Thiotrichales</taxon>
        <taxon>Thioflexithrix</taxon>
    </lineage>
</organism>
<comment type="caution">
    <text evidence="7">The sequence shown here is derived from an EMBL/GenBank/DDBJ whole genome shotgun (WGS) entry which is preliminary data.</text>
</comment>
<protein>
    <recommendedName>
        <fullName evidence="6">Protein kinase domain-containing protein</fullName>
    </recommendedName>
</protein>
<keyword evidence="4" id="KW-0067">ATP-binding</keyword>
<keyword evidence="5" id="KW-0812">Transmembrane</keyword>
<keyword evidence="2" id="KW-0547">Nucleotide-binding</keyword>
<keyword evidence="5" id="KW-0472">Membrane</keyword>
<dbReference type="PANTHER" id="PTHR43289:SF34">
    <property type="entry name" value="SERINE_THREONINE-PROTEIN KINASE YBDM-RELATED"/>
    <property type="match status" value="1"/>
</dbReference>
<dbReference type="GO" id="GO:0005524">
    <property type="term" value="F:ATP binding"/>
    <property type="evidence" value="ECO:0007669"/>
    <property type="project" value="UniProtKB-KW"/>
</dbReference>
<sequence>MSHPPQENPQENHTVASPALHRHALPHGFWLNEYQIESVLGNPGGFGITYLATDTHLQQRVAIKEYLPSEFAVREGISTVQMRSDSDAPSFRWGLERFVAEARALARFHHPNVVRVLRYFEANGTAYMVMEYQNGENLSHYIKRKGTLTEEEFLAILLPLLDGLEKVHEAGLLHRDIKPNNIYIRSDNSPVLLDFGSARYSMNQERSIVTSIVTPGYAPLEQYDNEREAQGPWTDIYALGAVSYFMVNGEPPMPATRRVIKDPLIPAKEIGEGRYSTQILAAIDWALQPTEEKRPQSIAEWRAALLADRPSYRLSSLAHAASPAKNGNRNKAFGKSEHPLVQRWLTSSLVLFILALMMSGITLFLYLDEKWKTEHQLRLSYENELATLRTQFAQLDAEKKRVDEMLNLLMRFSDQALALDKEKFKKEQGEAHFIKYYKVDNVAPGDVLNIRHYPGDLGSFAGKIPRDADCIRYLDRSHFVFNARGPQLWVMINYEGTVGWVHSRFLMQNFDCQSPSNEAQIQP</sequence>
<evidence type="ECO:0000256" key="4">
    <source>
        <dbReference type="ARBA" id="ARBA00022840"/>
    </source>
</evidence>
<dbReference type="PANTHER" id="PTHR43289">
    <property type="entry name" value="MITOGEN-ACTIVATED PROTEIN KINASE KINASE KINASE 20-RELATED"/>
    <property type="match status" value="1"/>
</dbReference>
<dbReference type="InterPro" id="IPR000719">
    <property type="entry name" value="Prot_kinase_dom"/>
</dbReference>
<gene>
    <name evidence="7" type="ORF">TPSD3_06225</name>
</gene>
<dbReference type="Gene3D" id="3.30.200.20">
    <property type="entry name" value="Phosphorylase Kinase, domain 1"/>
    <property type="match status" value="1"/>
</dbReference>
<dbReference type="GO" id="GO:0004674">
    <property type="term" value="F:protein serine/threonine kinase activity"/>
    <property type="evidence" value="ECO:0007669"/>
    <property type="project" value="TreeGrafter"/>
</dbReference>
<dbReference type="Pfam" id="PF00069">
    <property type="entry name" value="Pkinase"/>
    <property type="match status" value="1"/>
</dbReference>
<keyword evidence="1" id="KW-0808">Transferase</keyword>
<dbReference type="InterPro" id="IPR008271">
    <property type="entry name" value="Ser/Thr_kinase_AS"/>
</dbReference>
<evidence type="ECO:0000313" key="7">
    <source>
        <dbReference type="EMBL" id="OUD13936.1"/>
    </source>
</evidence>
<reference evidence="7 8" key="1">
    <citation type="submission" date="2016-12" db="EMBL/GenBank/DDBJ databases">
        <title>Thioflexothrix psekupsii D3 genome sequencing and assembly.</title>
        <authorList>
            <person name="Fomenkov A."/>
            <person name="Vincze T."/>
            <person name="Grabovich M."/>
            <person name="Anton B.P."/>
            <person name="Dubinina G."/>
            <person name="Orlova M."/>
            <person name="Belousova E."/>
            <person name="Roberts R.J."/>
        </authorList>
    </citation>
    <scope>NUCLEOTIDE SEQUENCE [LARGE SCALE GENOMIC DNA]</scope>
    <source>
        <strain evidence="7">D3</strain>
    </source>
</reference>
<dbReference type="CDD" id="cd14014">
    <property type="entry name" value="STKc_PknB_like"/>
    <property type="match status" value="1"/>
</dbReference>
<dbReference type="AlphaFoldDB" id="A0A251X7G5"/>
<keyword evidence="5" id="KW-1133">Transmembrane helix</keyword>
<evidence type="ECO:0000259" key="6">
    <source>
        <dbReference type="PROSITE" id="PS50011"/>
    </source>
</evidence>
<evidence type="ECO:0000256" key="3">
    <source>
        <dbReference type="ARBA" id="ARBA00022777"/>
    </source>
</evidence>
<dbReference type="EMBL" id="MSLT01000012">
    <property type="protein sequence ID" value="OUD13936.1"/>
    <property type="molecule type" value="Genomic_DNA"/>
</dbReference>
<name>A0A251X7G5_9GAMM</name>
<dbReference type="Proteomes" id="UP000194798">
    <property type="component" value="Unassembled WGS sequence"/>
</dbReference>
<feature type="transmembrane region" description="Helical" evidence="5">
    <location>
        <begin position="344"/>
        <end position="367"/>
    </location>
</feature>
<dbReference type="SMART" id="SM00220">
    <property type="entry name" value="S_TKc"/>
    <property type="match status" value="1"/>
</dbReference>